<dbReference type="PANTHER" id="PTHR32125">
    <property type="entry name" value="2-C-METHYL-D-ERYTHRITOL 4-PHOSPHATE CYTIDYLYLTRANSFERASE, CHLOROPLASTIC"/>
    <property type="match status" value="1"/>
</dbReference>
<dbReference type="AlphaFoldDB" id="A0A0F9UU36"/>
<dbReference type="HAMAP" id="MF_00108">
    <property type="entry name" value="IspD"/>
    <property type="match status" value="1"/>
</dbReference>
<dbReference type="UniPathway" id="UPA00056">
    <property type="reaction ID" value="UER00093"/>
</dbReference>
<evidence type="ECO:0000256" key="6">
    <source>
        <dbReference type="ARBA" id="ARBA00023229"/>
    </source>
</evidence>
<dbReference type="InterPro" id="IPR001228">
    <property type="entry name" value="IspD"/>
</dbReference>
<evidence type="ECO:0000256" key="5">
    <source>
        <dbReference type="ARBA" id="ARBA00022695"/>
    </source>
</evidence>
<keyword evidence="4" id="KW-0808">Transferase</keyword>
<dbReference type="InterPro" id="IPR018294">
    <property type="entry name" value="ISPD_synthase_CS"/>
</dbReference>
<comment type="pathway">
    <text evidence="1">Isoprenoid biosynthesis; isopentenyl diphosphate biosynthesis via DXP pathway; isopentenyl diphosphate from 1-deoxy-D-xylulose 5-phosphate: step 2/6.</text>
</comment>
<dbReference type="CDD" id="cd02516">
    <property type="entry name" value="CDP-ME_synthetase"/>
    <property type="match status" value="1"/>
</dbReference>
<comment type="caution">
    <text evidence="7">The sequence shown here is derived from an EMBL/GenBank/DDBJ whole genome shotgun (WGS) entry which is preliminary data.</text>
</comment>
<evidence type="ECO:0000256" key="4">
    <source>
        <dbReference type="ARBA" id="ARBA00022679"/>
    </source>
</evidence>
<name>A0A0F9UU36_9ZZZZ</name>
<dbReference type="InterPro" id="IPR034683">
    <property type="entry name" value="IspD/TarI"/>
</dbReference>
<dbReference type="PANTHER" id="PTHR32125:SF4">
    <property type="entry name" value="2-C-METHYL-D-ERYTHRITOL 4-PHOSPHATE CYTIDYLYLTRANSFERASE, CHLOROPLASTIC"/>
    <property type="match status" value="1"/>
</dbReference>
<keyword evidence="6" id="KW-0414">Isoprene biosynthesis</keyword>
<dbReference type="PROSITE" id="PS01295">
    <property type="entry name" value="ISPD"/>
    <property type="match status" value="1"/>
</dbReference>
<evidence type="ECO:0000256" key="2">
    <source>
        <dbReference type="ARBA" id="ARBA00009789"/>
    </source>
</evidence>
<dbReference type="InterPro" id="IPR029044">
    <property type="entry name" value="Nucleotide-diphossugar_trans"/>
</dbReference>
<dbReference type="EC" id="2.7.7.60" evidence="3"/>
<gene>
    <name evidence="7" type="ORF">LCGC14_0565230</name>
</gene>
<reference evidence="7" key="1">
    <citation type="journal article" date="2015" name="Nature">
        <title>Complex archaea that bridge the gap between prokaryotes and eukaryotes.</title>
        <authorList>
            <person name="Spang A."/>
            <person name="Saw J.H."/>
            <person name="Jorgensen S.L."/>
            <person name="Zaremba-Niedzwiedzka K."/>
            <person name="Martijn J."/>
            <person name="Lind A.E."/>
            <person name="van Eijk R."/>
            <person name="Schleper C."/>
            <person name="Guy L."/>
            <person name="Ettema T.J."/>
        </authorList>
    </citation>
    <scope>NUCLEOTIDE SEQUENCE</scope>
</reference>
<comment type="similarity">
    <text evidence="2">Belongs to the IspD/TarI cytidylyltransferase family. IspD subfamily.</text>
</comment>
<dbReference type="InterPro" id="IPR050088">
    <property type="entry name" value="IspD/TarI_cytidylyltransf_bact"/>
</dbReference>
<evidence type="ECO:0000256" key="1">
    <source>
        <dbReference type="ARBA" id="ARBA00004787"/>
    </source>
</evidence>
<accession>A0A0F9UU36</accession>
<evidence type="ECO:0000313" key="7">
    <source>
        <dbReference type="EMBL" id="KKN57148.1"/>
    </source>
</evidence>
<proteinExistence type="inferred from homology"/>
<keyword evidence="5" id="KW-0548">Nucleotidyltransferase</keyword>
<dbReference type="Pfam" id="PF01128">
    <property type="entry name" value="IspD"/>
    <property type="match status" value="1"/>
</dbReference>
<dbReference type="GO" id="GO:0019288">
    <property type="term" value="P:isopentenyl diphosphate biosynthetic process, methylerythritol 4-phosphate pathway"/>
    <property type="evidence" value="ECO:0007669"/>
    <property type="project" value="UniProtKB-UniPathway"/>
</dbReference>
<dbReference type="SUPFAM" id="SSF53448">
    <property type="entry name" value="Nucleotide-diphospho-sugar transferases"/>
    <property type="match status" value="1"/>
</dbReference>
<organism evidence="7">
    <name type="scientific">marine sediment metagenome</name>
    <dbReference type="NCBI Taxonomy" id="412755"/>
    <lineage>
        <taxon>unclassified sequences</taxon>
        <taxon>metagenomes</taxon>
        <taxon>ecological metagenomes</taxon>
    </lineage>
</organism>
<dbReference type="GO" id="GO:0050518">
    <property type="term" value="F:2-C-methyl-D-erythritol 4-phosphate cytidylyltransferase activity"/>
    <property type="evidence" value="ECO:0007669"/>
    <property type="project" value="UniProtKB-EC"/>
</dbReference>
<dbReference type="NCBIfam" id="TIGR00453">
    <property type="entry name" value="ispD"/>
    <property type="match status" value="1"/>
</dbReference>
<dbReference type="Gene3D" id="3.90.550.10">
    <property type="entry name" value="Spore Coat Polysaccharide Biosynthesis Protein SpsA, Chain A"/>
    <property type="match status" value="1"/>
</dbReference>
<evidence type="ECO:0000256" key="3">
    <source>
        <dbReference type="ARBA" id="ARBA00012526"/>
    </source>
</evidence>
<dbReference type="EMBL" id="LAZR01000817">
    <property type="protein sequence ID" value="KKN57148.1"/>
    <property type="molecule type" value="Genomic_DNA"/>
</dbReference>
<sequence length="235" mass="25911">MNNEQVWAIVPAAGIGARMQADRPKQYLLLDDKTVLEHTLERLASHPHITGLIVAVAEHDPYWATLNLPSTCPIYVVDGGNERADSVFNALHYLSTLSTENPWVLVHDAARPCLRHQDIDLMLSTLINHQVGGILGIPVNDTVKRVDAESAITETVCRQGLWRASTPQMFRLQALKSALDSAKQQQLSVTDEASAMELAGLKPLIVEGHSDNIKITVPQDLALASLFLQLQNREM</sequence>
<dbReference type="FunFam" id="3.90.550.10:FF:000003">
    <property type="entry name" value="2-C-methyl-D-erythritol 4-phosphate cytidylyltransferase"/>
    <property type="match status" value="1"/>
</dbReference>
<protein>
    <recommendedName>
        <fullName evidence="3">2-C-methyl-D-erythritol 4-phosphate cytidylyltransferase</fullName>
        <ecNumber evidence="3">2.7.7.60</ecNumber>
    </recommendedName>
</protein>